<accession>A0A0F9RIP8</accession>
<dbReference type="InterPro" id="IPR005119">
    <property type="entry name" value="LysR_subst-bd"/>
</dbReference>
<dbReference type="GO" id="GO:0003700">
    <property type="term" value="F:DNA-binding transcription factor activity"/>
    <property type="evidence" value="ECO:0007669"/>
    <property type="project" value="InterPro"/>
</dbReference>
<dbReference type="EMBL" id="LAZR01001156">
    <property type="protein sequence ID" value="KKN49667.1"/>
    <property type="molecule type" value="Genomic_DNA"/>
</dbReference>
<dbReference type="Gene3D" id="3.40.190.290">
    <property type="match status" value="1"/>
</dbReference>
<dbReference type="PANTHER" id="PTHR30126:SF40">
    <property type="entry name" value="HTH-TYPE TRANSCRIPTIONAL REGULATOR GLTR"/>
    <property type="match status" value="1"/>
</dbReference>
<protein>
    <recommendedName>
        <fullName evidence="5">HTH lysR-type domain-containing protein</fullName>
    </recommendedName>
</protein>
<feature type="domain" description="HTH lysR-type" evidence="5">
    <location>
        <begin position="8"/>
        <end position="66"/>
    </location>
</feature>
<keyword evidence="3" id="KW-0238">DNA-binding</keyword>
<sequence length="309" mass="35688">MKQLVLSLKIEYLRNFIKLTNYKSFTKLAQELPISQSTLSHQISQLEKDFGGVVLIDRTTKKFELTKIGSILLKHAEQIISLYESCKQEISQFVDLKIENIIISASTIPGSHILPKYIADFNNKNPNINFQILINNSQTSLENLKKDKVDFAGIGSFMNYNEDDFEFIKIGEDEFKFICSPNHELLREGKNSVDLKDLKKYPFVWREKGSGMRNTFEQQFPGYKELNIKLEINDNDSIISTVSESNYLSIMSELMVNIAESAGLIKSLKVKNNPVIVKRPLYFVKLKNKELSKLKNKFWKEIKSEIKKK</sequence>
<gene>
    <name evidence="6" type="ORF">LCGC14_0640360</name>
</gene>
<name>A0A0F9RIP8_9ZZZZ</name>
<organism evidence="6">
    <name type="scientific">marine sediment metagenome</name>
    <dbReference type="NCBI Taxonomy" id="412755"/>
    <lineage>
        <taxon>unclassified sequences</taxon>
        <taxon>metagenomes</taxon>
        <taxon>ecological metagenomes</taxon>
    </lineage>
</organism>
<evidence type="ECO:0000259" key="5">
    <source>
        <dbReference type="PROSITE" id="PS50931"/>
    </source>
</evidence>
<evidence type="ECO:0000256" key="2">
    <source>
        <dbReference type="ARBA" id="ARBA00023015"/>
    </source>
</evidence>
<dbReference type="InterPro" id="IPR036388">
    <property type="entry name" value="WH-like_DNA-bd_sf"/>
</dbReference>
<dbReference type="Gene3D" id="1.10.10.10">
    <property type="entry name" value="Winged helix-like DNA-binding domain superfamily/Winged helix DNA-binding domain"/>
    <property type="match status" value="1"/>
</dbReference>
<evidence type="ECO:0000313" key="6">
    <source>
        <dbReference type="EMBL" id="KKN49667.1"/>
    </source>
</evidence>
<dbReference type="InterPro" id="IPR036390">
    <property type="entry name" value="WH_DNA-bd_sf"/>
</dbReference>
<keyword evidence="4" id="KW-0804">Transcription</keyword>
<comment type="similarity">
    <text evidence="1">Belongs to the LysR transcriptional regulatory family.</text>
</comment>
<dbReference type="PANTHER" id="PTHR30126">
    <property type="entry name" value="HTH-TYPE TRANSCRIPTIONAL REGULATOR"/>
    <property type="match status" value="1"/>
</dbReference>
<dbReference type="PROSITE" id="PS50931">
    <property type="entry name" value="HTH_LYSR"/>
    <property type="match status" value="1"/>
</dbReference>
<evidence type="ECO:0000256" key="1">
    <source>
        <dbReference type="ARBA" id="ARBA00009437"/>
    </source>
</evidence>
<dbReference type="InterPro" id="IPR000847">
    <property type="entry name" value="LysR_HTH_N"/>
</dbReference>
<dbReference type="AlphaFoldDB" id="A0A0F9RIP8"/>
<dbReference type="Pfam" id="PF00126">
    <property type="entry name" value="HTH_1"/>
    <property type="match status" value="1"/>
</dbReference>
<dbReference type="GO" id="GO:0000976">
    <property type="term" value="F:transcription cis-regulatory region binding"/>
    <property type="evidence" value="ECO:0007669"/>
    <property type="project" value="TreeGrafter"/>
</dbReference>
<keyword evidence="2" id="KW-0805">Transcription regulation</keyword>
<dbReference type="Pfam" id="PF03466">
    <property type="entry name" value="LysR_substrate"/>
    <property type="match status" value="1"/>
</dbReference>
<reference evidence="6" key="1">
    <citation type="journal article" date="2015" name="Nature">
        <title>Complex archaea that bridge the gap between prokaryotes and eukaryotes.</title>
        <authorList>
            <person name="Spang A."/>
            <person name="Saw J.H."/>
            <person name="Jorgensen S.L."/>
            <person name="Zaremba-Niedzwiedzka K."/>
            <person name="Martijn J."/>
            <person name="Lind A.E."/>
            <person name="van Eijk R."/>
            <person name="Schleper C."/>
            <person name="Guy L."/>
            <person name="Ettema T.J."/>
        </authorList>
    </citation>
    <scope>NUCLEOTIDE SEQUENCE</scope>
</reference>
<proteinExistence type="inferred from homology"/>
<evidence type="ECO:0000256" key="3">
    <source>
        <dbReference type="ARBA" id="ARBA00023125"/>
    </source>
</evidence>
<evidence type="ECO:0000256" key="4">
    <source>
        <dbReference type="ARBA" id="ARBA00023163"/>
    </source>
</evidence>
<dbReference type="SUPFAM" id="SSF46785">
    <property type="entry name" value="Winged helix' DNA-binding domain"/>
    <property type="match status" value="1"/>
</dbReference>
<comment type="caution">
    <text evidence="6">The sequence shown here is derived from an EMBL/GenBank/DDBJ whole genome shotgun (WGS) entry which is preliminary data.</text>
</comment>
<dbReference type="SUPFAM" id="SSF53850">
    <property type="entry name" value="Periplasmic binding protein-like II"/>
    <property type="match status" value="1"/>
</dbReference>